<comment type="similarity">
    <text evidence="2">Belongs to the mitochondrion-specific ribosomal protein mL49 family.</text>
</comment>
<evidence type="ECO:0000256" key="2">
    <source>
        <dbReference type="ARBA" id="ARBA00005677"/>
    </source>
</evidence>
<protein>
    <recommendedName>
        <fullName evidence="6">Large ribosomal subunit protein mL49</fullName>
    </recommendedName>
    <alternativeName>
        <fullName evidence="7">39S ribosomal protein L49, mitochondrial</fullName>
    </alternativeName>
</protein>
<organism evidence="8 9">
    <name type="scientific">Papilio xuthus</name>
    <name type="common">Asian swallowtail butterfly</name>
    <dbReference type="NCBI Taxonomy" id="66420"/>
    <lineage>
        <taxon>Eukaryota</taxon>
        <taxon>Metazoa</taxon>
        <taxon>Ecdysozoa</taxon>
        <taxon>Arthropoda</taxon>
        <taxon>Hexapoda</taxon>
        <taxon>Insecta</taxon>
        <taxon>Pterygota</taxon>
        <taxon>Neoptera</taxon>
        <taxon>Endopterygota</taxon>
        <taxon>Lepidoptera</taxon>
        <taxon>Glossata</taxon>
        <taxon>Ditrysia</taxon>
        <taxon>Papilionoidea</taxon>
        <taxon>Papilionidae</taxon>
        <taxon>Papilioninae</taxon>
        <taxon>Papilio</taxon>
    </lineage>
</organism>
<gene>
    <name evidence="8" type="ORF">RR46_14474</name>
</gene>
<name>A0A194PIQ2_PAPXU</name>
<keyword evidence="5" id="KW-0687">Ribonucleoprotein</keyword>
<keyword evidence="9" id="KW-1185">Reference proteome</keyword>
<accession>A0A194PIQ2</accession>
<dbReference type="Proteomes" id="UP000053268">
    <property type="component" value="Unassembled WGS sequence"/>
</dbReference>
<dbReference type="Gene3D" id="3.30.780.10">
    <property type="entry name" value="SUI1-like domain"/>
    <property type="match status" value="1"/>
</dbReference>
<keyword evidence="4" id="KW-0496">Mitochondrion</keyword>
<evidence type="ECO:0000256" key="5">
    <source>
        <dbReference type="ARBA" id="ARBA00023274"/>
    </source>
</evidence>
<evidence type="ECO:0000313" key="8">
    <source>
        <dbReference type="EMBL" id="KPI90970.1"/>
    </source>
</evidence>
<evidence type="ECO:0000256" key="7">
    <source>
        <dbReference type="ARBA" id="ARBA00035545"/>
    </source>
</evidence>
<reference evidence="8 9" key="1">
    <citation type="journal article" date="2015" name="Nat. Commun.">
        <title>Outbred genome sequencing and CRISPR/Cas9 gene editing in butterflies.</title>
        <authorList>
            <person name="Li X."/>
            <person name="Fan D."/>
            <person name="Zhang W."/>
            <person name="Liu G."/>
            <person name="Zhang L."/>
            <person name="Zhao L."/>
            <person name="Fang X."/>
            <person name="Chen L."/>
            <person name="Dong Y."/>
            <person name="Chen Y."/>
            <person name="Ding Y."/>
            <person name="Zhao R."/>
            <person name="Feng M."/>
            <person name="Zhu Y."/>
            <person name="Feng Y."/>
            <person name="Jiang X."/>
            <person name="Zhu D."/>
            <person name="Xiang H."/>
            <person name="Feng X."/>
            <person name="Li S."/>
            <person name="Wang J."/>
            <person name="Zhang G."/>
            <person name="Kronforst M.R."/>
            <person name="Wang W."/>
        </authorList>
    </citation>
    <scope>NUCLEOTIDE SEQUENCE [LARGE SCALE GENOMIC DNA]</scope>
    <source>
        <strain evidence="8">Ya'a_city_454_Px</strain>
        <tissue evidence="8">Whole body</tissue>
    </source>
</reference>
<dbReference type="GO" id="GO:0006412">
    <property type="term" value="P:translation"/>
    <property type="evidence" value="ECO:0007669"/>
    <property type="project" value="InterPro"/>
</dbReference>
<dbReference type="STRING" id="66420.A0A194PIQ2"/>
<dbReference type="AlphaFoldDB" id="A0A194PIQ2"/>
<evidence type="ECO:0000313" key="9">
    <source>
        <dbReference type="Proteomes" id="UP000053268"/>
    </source>
</evidence>
<dbReference type="InterPro" id="IPR007740">
    <property type="entry name" value="Ribosomal_mL49"/>
</dbReference>
<comment type="subcellular location">
    <subcellularLocation>
        <location evidence="1">Mitochondrion</location>
    </subcellularLocation>
</comment>
<evidence type="ECO:0000256" key="6">
    <source>
        <dbReference type="ARBA" id="ARBA00035191"/>
    </source>
</evidence>
<evidence type="ECO:0000256" key="1">
    <source>
        <dbReference type="ARBA" id="ARBA00004173"/>
    </source>
</evidence>
<evidence type="ECO:0000256" key="3">
    <source>
        <dbReference type="ARBA" id="ARBA00022980"/>
    </source>
</evidence>
<evidence type="ECO:0000256" key="4">
    <source>
        <dbReference type="ARBA" id="ARBA00023128"/>
    </source>
</evidence>
<dbReference type="PANTHER" id="PTHR13477:SF0">
    <property type="entry name" value="LARGE RIBOSOMAL SUBUNIT PROTEIN ML49"/>
    <property type="match status" value="1"/>
</dbReference>
<keyword evidence="3 8" id="KW-0689">Ribosomal protein</keyword>
<dbReference type="GO" id="GO:0003735">
    <property type="term" value="F:structural constituent of ribosome"/>
    <property type="evidence" value="ECO:0007669"/>
    <property type="project" value="InterPro"/>
</dbReference>
<dbReference type="EMBL" id="KQ459606">
    <property type="protein sequence ID" value="KPI90970.1"/>
    <property type="molecule type" value="Genomic_DNA"/>
</dbReference>
<dbReference type="GO" id="GO:0005762">
    <property type="term" value="C:mitochondrial large ribosomal subunit"/>
    <property type="evidence" value="ECO:0007669"/>
    <property type="project" value="TreeGrafter"/>
</dbReference>
<proteinExistence type="inferred from homology"/>
<dbReference type="FunFam" id="3.30.780.10:FF:000009">
    <property type="entry name" value="39S ribosomal protein L49, mitochondrial"/>
    <property type="match status" value="1"/>
</dbReference>
<dbReference type="PANTHER" id="PTHR13477">
    <property type="entry name" value="MITOCHONDRIAL 39S RIBOSOMAL PROTEIN L49"/>
    <property type="match status" value="1"/>
</dbReference>
<sequence>MATVWRSQCAFARLLIGKIAQNPNNSPDLCTKLFQGPISVTSRNYSNYANSPFIERIKEQYEYDIIKNPPEWAYVERLLPFDTIPVVTPKENYPSGWIPPREEAVHLPYFVSRTKNHELPIYLNITYRGMRKITKIKKIEGDIWLLNDTLKAHLKETAGKYVETRVHELGKFIEVKGDYVNVIRNWAHSKGF</sequence>
<dbReference type="Pfam" id="PF05046">
    <property type="entry name" value="Img2"/>
    <property type="match status" value="1"/>
</dbReference>